<gene>
    <name evidence="1" type="ORF">PY091_10740</name>
</gene>
<evidence type="ECO:0000313" key="2">
    <source>
        <dbReference type="Proteomes" id="UP001217083"/>
    </source>
</evidence>
<comment type="caution">
    <text evidence="1">The sequence shown here is derived from an EMBL/GenBank/DDBJ whole genome shotgun (WGS) entry which is preliminary data.</text>
</comment>
<keyword evidence="2" id="KW-1185">Reference proteome</keyword>
<protein>
    <submittedName>
        <fullName evidence="1">Uncharacterized protein</fullName>
    </submittedName>
</protein>
<accession>A0ABT5XP72</accession>
<proteinExistence type="predicted"/>
<reference evidence="1 2" key="1">
    <citation type="submission" date="2023-03" db="EMBL/GenBank/DDBJ databases">
        <title>Muricauda XX sp. nov. and Muricauda XXX sp. nov., two novel species isolated from Okinawa Trough.</title>
        <authorList>
            <person name="Cao W."/>
            <person name="Deng X."/>
        </authorList>
    </citation>
    <scope>NUCLEOTIDE SEQUENCE [LARGE SCALE GENOMIC DNA]</scope>
    <source>
        <strain evidence="1 2">81s02</strain>
    </source>
</reference>
<dbReference type="EMBL" id="JARFVA010000003">
    <property type="protein sequence ID" value="MDF0707694.1"/>
    <property type="molecule type" value="Genomic_DNA"/>
</dbReference>
<name>A0ABT5XP72_9FLAO</name>
<organism evidence="1 2">
    <name type="scientific">Flagellimonas okinawensis</name>
    <dbReference type="NCBI Taxonomy" id="3031324"/>
    <lineage>
        <taxon>Bacteria</taxon>
        <taxon>Pseudomonadati</taxon>
        <taxon>Bacteroidota</taxon>
        <taxon>Flavobacteriia</taxon>
        <taxon>Flavobacteriales</taxon>
        <taxon>Flavobacteriaceae</taxon>
        <taxon>Flagellimonas</taxon>
    </lineage>
</organism>
<dbReference type="RefSeq" id="WP_207098936.1">
    <property type="nucleotide sequence ID" value="NZ_JARFVA010000003.1"/>
</dbReference>
<sequence>MGFSIPNMLYLIGKVLHKSHYVKPWYMALSHIPVTKKSRIVKEKVNPIEKGLWEFGLWRKTIPGTKSVLSPSEAFRERFIIIWHYGLYSTLPVRGQFQNLRPLNSPHHPFYLS</sequence>
<evidence type="ECO:0000313" key="1">
    <source>
        <dbReference type="EMBL" id="MDF0707694.1"/>
    </source>
</evidence>
<dbReference type="Proteomes" id="UP001217083">
    <property type="component" value="Unassembled WGS sequence"/>
</dbReference>